<name>A0A518DSR9_9BACT</name>
<evidence type="ECO:0000313" key="3">
    <source>
        <dbReference type="EMBL" id="QDU94886.1"/>
    </source>
</evidence>
<reference evidence="3 4" key="1">
    <citation type="submission" date="2019-02" db="EMBL/GenBank/DDBJ databases">
        <title>Deep-cultivation of Planctomycetes and their phenomic and genomic characterization uncovers novel biology.</title>
        <authorList>
            <person name="Wiegand S."/>
            <person name="Jogler M."/>
            <person name="Boedeker C."/>
            <person name="Pinto D."/>
            <person name="Vollmers J."/>
            <person name="Rivas-Marin E."/>
            <person name="Kohn T."/>
            <person name="Peeters S.H."/>
            <person name="Heuer A."/>
            <person name="Rast P."/>
            <person name="Oberbeckmann S."/>
            <person name="Bunk B."/>
            <person name="Jeske O."/>
            <person name="Meyerdierks A."/>
            <person name="Storesund J.E."/>
            <person name="Kallscheuer N."/>
            <person name="Luecker S."/>
            <person name="Lage O.M."/>
            <person name="Pohl T."/>
            <person name="Merkel B.J."/>
            <person name="Hornburger P."/>
            <person name="Mueller R.-W."/>
            <person name="Bruemmer F."/>
            <person name="Labrenz M."/>
            <person name="Spormann A.M."/>
            <person name="Op den Camp H."/>
            <person name="Overmann J."/>
            <person name="Amann R."/>
            <person name="Jetten M.S.M."/>
            <person name="Mascher T."/>
            <person name="Medema M.H."/>
            <person name="Devos D.P."/>
            <person name="Kaster A.-K."/>
            <person name="Ovreas L."/>
            <person name="Rohde M."/>
            <person name="Galperin M.Y."/>
            <person name="Jogler C."/>
        </authorList>
    </citation>
    <scope>NUCLEOTIDE SEQUENCE [LARGE SCALE GENOMIC DNA]</scope>
    <source>
        <strain evidence="3 4">Pla85_3_4</strain>
    </source>
</reference>
<protein>
    <submittedName>
        <fullName evidence="3">Ubiquitin-conjugating enzyme</fullName>
    </submittedName>
</protein>
<evidence type="ECO:0000256" key="1">
    <source>
        <dbReference type="SAM" id="MobiDB-lite"/>
    </source>
</evidence>
<dbReference type="InterPro" id="IPR016135">
    <property type="entry name" value="UBQ-conjugating_enzyme/RWD"/>
</dbReference>
<dbReference type="Pfam" id="PF00179">
    <property type="entry name" value="UQ_con"/>
    <property type="match status" value="1"/>
</dbReference>
<accession>A0A518DSR9</accession>
<dbReference type="AlphaFoldDB" id="A0A518DSR9"/>
<feature type="region of interest" description="Disordered" evidence="1">
    <location>
        <begin position="238"/>
        <end position="294"/>
    </location>
</feature>
<gene>
    <name evidence="3" type="ORF">Pla8534_26940</name>
</gene>
<dbReference type="EMBL" id="CP036433">
    <property type="protein sequence ID" value="QDU94886.1"/>
    <property type="molecule type" value="Genomic_DNA"/>
</dbReference>
<dbReference type="Proteomes" id="UP000317648">
    <property type="component" value="Chromosome"/>
</dbReference>
<proteinExistence type="predicted"/>
<dbReference type="KEGG" id="lcre:Pla8534_26940"/>
<feature type="compositionally biased region" description="Low complexity" evidence="1">
    <location>
        <begin position="247"/>
        <end position="282"/>
    </location>
</feature>
<evidence type="ECO:0000313" key="4">
    <source>
        <dbReference type="Proteomes" id="UP000317648"/>
    </source>
</evidence>
<sequence length="294" mass="32385">METTARNDRLTSDLAAVRKLHRMSSLFEFETAGSPPDRYAITFRGKGVRPASGSRTAGELADLHRVDVRLPQSYPDRPPDIRWITPLFHPNVSFGGFLDLQHAGLPWEADLTLDIVVERLWDVLRLAYFDLDLATNFTARQWYLDGCALRLPTDLRPLRDKAPVVSENIIRYDRKGSEPRQGPVSRATIEIDESTPLAPPVVPLPPRPELFYIGDEPPEAASASGMQMDSMVEVNQVRAARPEIDLDPAPEATAPAADETTSATRSVDSPAAESGPPAGSSSDNDDDILYIGWD</sequence>
<dbReference type="SUPFAM" id="SSF54495">
    <property type="entry name" value="UBC-like"/>
    <property type="match status" value="1"/>
</dbReference>
<dbReference type="InterPro" id="IPR000608">
    <property type="entry name" value="UBC"/>
</dbReference>
<feature type="domain" description="UBC core" evidence="2">
    <location>
        <begin position="64"/>
        <end position="125"/>
    </location>
</feature>
<feature type="region of interest" description="Disordered" evidence="1">
    <location>
        <begin position="174"/>
        <end position="203"/>
    </location>
</feature>
<organism evidence="3 4">
    <name type="scientific">Lignipirellula cremea</name>
    <dbReference type="NCBI Taxonomy" id="2528010"/>
    <lineage>
        <taxon>Bacteria</taxon>
        <taxon>Pseudomonadati</taxon>
        <taxon>Planctomycetota</taxon>
        <taxon>Planctomycetia</taxon>
        <taxon>Pirellulales</taxon>
        <taxon>Pirellulaceae</taxon>
        <taxon>Lignipirellula</taxon>
    </lineage>
</organism>
<dbReference type="Gene3D" id="3.10.110.10">
    <property type="entry name" value="Ubiquitin Conjugating Enzyme"/>
    <property type="match status" value="1"/>
</dbReference>
<keyword evidence="4" id="KW-1185">Reference proteome</keyword>
<evidence type="ECO:0000259" key="2">
    <source>
        <dbReference type="Pfam" id="PF00179"/>
    </source>
</evidence>
<dbReference type="CDD" id="cd00195">
    <property type="entry name" value="UBCc_UEV"/>
    <property type="match status" value="1"/>
</dbReference>
<dbReference type="RefSeq" id="WP_145053668.1">
    <property type="nucleotide sequence ID" value="NZ_CP036433.1"/>
</dbReference>
<dbReference type="OrthoDB" id="5428193at2"/>